<proteinExistence type="inferred from homology"/>
<feature type="region of interest" description="Disordered" evidence="7">
    <location>
        <begin position="454"/>
        <end position="525"/>
    </location>
</feature>
<dbReference type="GO" id="GO:0000785">
    <property type="term" value="C:chromatin"/>
    <property type="evidence" value="ECO:0007669"/>
    <property type="project" value="TreeGrafter"/>
</dbReference>
<evidence type="ECO:0000259" key="9">
    <source>
        <dbReference type="PROSITE" id="PS51184"/>
    </source>
</evidence>
<dbReference type="FunCoup" id="A0A162NKK1">
    <property type="interactions" value="283"/>
</dbReference>
<evidence type="ECO:0000256" key="4">
    <source>
        <dbReference type="ARBA" id="ARBA00022771"/>
    </source>
</evidence>
<feature type="compositionally biased region" description="Basic residues" evidence="7">
    <location>
        <begin position="153"/>
        <end position="166"/>
    </location>
</feature>
<dbReference type="PROSITE" id="PS51805">
    <property type="entry name" value="EPHD"/>
    <property type="match status" value="1"/>
</dbReference>
<dbReference type="InParanoid" id="A0A162NKK1"/>
<dbReference type="GO" id="GO:0140684">
    <property type="term" value="F:histone H3K9me2/H3K9me3 demethylase activity"/>
    <property type="evidence" value="ECO:0007669"/>
    <property type="project" value="UniProtKB-EC"/>
</dbReference>
<evidence type="ECO:0000256" key="7">
    <source>
        <dbReference type="SAM" id="MobiDB-lite"/>
    </source>
</evidence>
<dbReference type="VEuPathDB" id="FungiDB:PHYBLDRAFT_186637"/>
<dbReference type="InterPro" id="IPR013083">
    <property type="entry name" value="Znf_RING/FYVE/PHD"/>
</dbReference>
<feature type="region of interest" description="Disordered" evidence="7">
    <location>
        <begin position="126"/>
        <end position="203"/>
    </location>
</feature>
<dbReference type="Pfam" id="PF02375">
    <property type="entry name" value="JmjN"/>
    <property type="match status" value="1"/>
</dbReference>
<dbReference type="SMART" id="SM00558">
    <property type="entry name" value="JmjC"/>
    <property type="match status" value="1"/>
</dbReference>
<evidence type="ECO:0000256" key="5">
    <source>
        <dbReference type="ARBA" id="ARBA00022833"/>
    </source>
</evidence>
<dbReference type="Pfam" id="PF13771">
    <property type="entry name" value="zf-HC5HC2H"/>
    <property type="match status" value="1"/>
</dbReference>
<dbReference type="SMART" id="SM00545">
    <property type="entry name" value="JmjN"/>
    <property type="match status" value="1"/>
</dbReference>
<evidence type="ECO:0000256" key="6">
    <source>
        <dbReference type="ARBA" id="ARBA00049349"/>
    </source>
</evidence>
<evidence type="ECO:0000313" key="11">
    <source>
        <dbReference type="EMBL" id="OAD75078.1"/>
    </source>
</evidence>
<sequence length="722" mass="82513">MSLKDIKPTEYYDQDNGGAIPVFRPTMEQFKDFKAFMEAIDSYGKLSGIVKVIPPKEWKDNLPDISQGLERVRVQNPIIQHIIGSQGVYTQTNVEKRRPYTLNQWHALCEKTEHRLPDIGADRTSVVPVTQPRKKKIPTQEIVNAPAPFANTRSKRKSAVSSRSKKSSNTINSTHTQPTHLNSPPPSPKTPTNSGPTTKPSLLSSSISSILKNKRQILAEEISLAESTKPVPLDFDSNCLNPEKYDVNYCKELEREYWRNLTFTQPMYGADMVGTLFDTSVSSWNVNKLDNLLNRLGVTLPGVNTPYLYFGMWKSTFAWHVEDMDLYSINYLHVGAPKQWYSIPTTHSKKFEGVMQNIFFQQHKACHEFLRHKTFIASPKVLAHHAIPVHRCVQHEGEFMITFPFGYHSGYNLGFNCAESVNFAIDSWLEIGKQAKACNCINDSVMIDVSVLEEHQRQQQPEDEYNVVDDDNGDKDQYQNQYKHNQQPKQQLQEQVQTSRREPKSRINKNIMSKKKTKPKNKKQITTINSNQTSQKCVLCSSDEPTDMATVEGNPVHRLCAEVIPDTYPDMLQDGTNVINGVKDIPNARWRLVCQYCRIPEGACTQCCSERCCRSFHATCAKEAGATMLRRITEDDGHIIYDVYCSQHDPKSQEKRKKEKQSFVDSMMVEMKIGRQVSIHWNGAEAARGLIEYWNASKQTCRIAFEDGISRNTPWRDIRFTL</sequence>
<keyword evidence="5" id="KW-0862">Zinc</keyword>
<dbReference type="Gene3D" id="2.60.120.650">
    <property type="entry name" value="Cupin"/>
    <property type="match status" value="1"/>
</dbReference>
<dbReference type="InterPro" id="IPR003347">
    <property type="entry name" value="JmjC_dom"/>
</dbReference>
<dbReference type="PROSITE" id="PS51183">
    <property type="entry name" value="JMJN"/>
    <property type="match status" value="1"/>
</dbReference>
<dbReference type="InterPro" id="IPR034732">
    <property type="entry name" value="EPHD"/>
</dbReference>
<reference evidence="12" key="1">
    <citation type="submission" date="2015-06" db="EMBL/GenBank/DDBJ databases">
        <title>Expansion of signal transduction pathways in fungi by whole-genome duplication.</title>
        <authorList>
            <consortium name="DOE Joint Genome Institute"/>
            <person name="Corrochano L.M."/>
            <person name="Kuo A."/>
            <person name="Marcet-Houben M."/>
            <person name="Polaino S."/>
            <person name="Salamov A."/>
            <person name="Villalobos J.M."/>
            <person name="Alvarez M.I."/>
            <person name="Avalos J."/>
            <person name="Benito E.P."/>
            <person name="Benoit I."/>
            <person name="Burger G."/>
            <person name="Camino L.P."/>
            <person name="Canovas D."/>
            <person name="Cerda-Olmedo E."/>
            <person name="Cheng J.-F."/>
            <person name="Dominguez A."/>
            <person name="Elias M."/>
            <person name="Eslava A.P."/>
            <person name="Glaser F."/>
            <person name="Grimwood J."/>
            <person name="Gutierrez G."/>
            <person name="Heitman J."/>
            <person name="Henrissat B."/>
            <person name="Iturriaga E.A."/>
            <person name="Lang B.F."/>
            <person name="Lavin J.L."/>
            <person name="Lee S."/>
            <person name="Li W."/>
            <person name="Lindquist E."/>
            <person name="Lopez-Garcia S."/>
            <person name="Luque E.M."/>
            <person name="Marcos A.T."/>
            <person name="Martin J."/>
            <person name="McCluskey K."/>
            <person name="Medina H.R."/>
            <person name="Miralles-Duran A."/>
            <person name="Miyazaki A."/>
            <person name="Munoz-Torres E."/>
            <person name="Oguiza J.A."/>
            <person name="Ohm R."/>
            <person name="Olmedo M."/>
            <person name="Orejas M."/>
            <person name="Ortiz-Castellanos L."/>
            <person name="Pisabarro A.G."/>
            <person name="Rodriguez-Romero J."/>
            <person name="Ruiz-Herrera J."/>
            <person name="Ruiz-Vazquez R."/>
            <person name="Sanz C."/>
            <person name="Schackwitz W."/>
            <person name="Schmutz J."/>
            <person name="Shahriari M."/>
            <person name="Shelest E."/>
            <person name="Silva-Franco F."/>
            <person name="Soanes D."/>
            <person name="Syed K."/>
            <person name="Tagua V.G."/>
            <person name="Talbot N.J."/>
            <person name="Thon M."/>
            <person name="De vries R.P."/>
            <person name="Wiebenga A."/>
            <person name="Yadav J.S."/>
            <person name="Braun E.L."/>
            <person name="Baker S."/>
            <person name="Garre V."/>
            <person name="Horwitz B."/>
            <person name="Torres-Martinez S."/>
            <person name="Idnurm A."/>
            <person name="Herrera-Estrella A."/>
            <person name="Gabaldon T."/>
            <person name="Grigoriev I.V."/>
        </authorList>
    </citation>
    <scope>NUCLEOTIDE SEQUENCE [LARGE SCALE GENOMIC DNA]</scope>
    <source>
        <strain evidence="12">NRRL 1555(-)</strain>
    </source>
</reference>
<dbReference type="AlphaFoldDB" id="A0A162NKK1"/>
<keyword evidence="12" id="KW-1185">Reference proteome</keyword>
<feature type="compositionally biased region" description="Basic residues" evidence="7">
    <location>
        <begin position="512"/>
        <end position="523"/>
    </location>
</feature>
<feature type="domain" description="JmjN" evidence="8">
    <location>
        <begin position="20"/>
        <end position="61"/>
    </location>
</feature>
<dbReference type="PANTHER" id="PTHR10694">
    <property type="entry name" value="LYSINE-SPECIFIC DEMETHYLASE"/>
    <property type="match status" value="1"/>
</dbReference>
<evidence type="ECO:0000256" key="1">
    <source>
        <dbReference type="ARBA" id="ARBA00009711"/>
    </source>
</evidence>
<evidence type="ECO:0000256" key="2">
    <source>
        <dbReference type="ARBA" id="ARBA00012900"/>
    </source>
</evidence>
<dbReference type="GO" id="GO:0010468">
    <property type="term" value="P:regulation of gene expression"/>
    <property type="evidence" value="ECO:0007669"/>
    <property type="project" value="TreeGrafter"/>
</dbReference>
<protein>
    <recommendedName>
        <fullName evidence="2">[histone H3]-trimethyl-L-lysine(9) demethylase</fullName>
        <ecNumber evidence="2">1.14.11.66</ecNumber>
    </recommendedName>
</protein>
<organism evidence="11 12">
    <name type="scientific">Phycomyces blakesleeanus (strain ATCC 8743b / DSM 1359 / FGSC 10004 / NBRC 33097 / NRRL 1555)</name>
    <dbReference type="NCBI Taxonomy" id="763407"/>
    <lineage>
        <taxon>Eukaryota</taxon>
        <taxon>Fungi</taxon>
        <taxon>Fungi incertae sedis</taxon>
        <taxon>Mucoromycota</taxon>
        <taxon>Mucoromycotina</taxon>
        <taxon>Mucoromycetes</taxon>
        <taxon>Mucorales</taxon>
        <taxon>Phycomycetaceae</taxon>
        <taxon>Phycomyces</taxon>
    </lineage>
</organism>
<comment type="catalytic activity">
    <reaction evidence="6">
        <text>N(6),N(6),N(6)-trimethyl-L-lysyl(9)-[histone H3] + 2 2-oxoglutarate + 2 O2 = N(6)-methyl-L-lysyl(9)-[histone H3] + 2 formaldehyde + 2 succinate + 2 CO2</text>
        <dbReference type="Rhea" id="RHEA:60200"/>
        <dbReference type="Rhea" id="RHEA-COMP:15538"/>
        <dbReference type="Rhea" id="RHEA-COMP:15542"/>
        <dbReference type="ChEBI" id="CHEBI:15379"/>
        <dbReference type="ChEBI" id="CHEBI:16526"/>
        <dbReference type="ChEBI" id="CHEBI:16810"/>
        <dbReference type="ChEBI" id="CHEBI:16842"/>
        <dbReference type="ChEBI" id="CHEBI:30031"/>
        <dbReference type="ChEBI" id="CHEBI:61929"/>
        <dbReference type="ChEBI" id="CHEBI:61961"/>
        <dbReference type="EC" id="1.14.11.66"/>
    </reaction>
</comment>
<keyword evidence="4" id="KW-0863">Zinc-finger</keyword>
<dbReference type="EC" id="1.14.11.66" evidence="2"/>
<dbReference type="STRING" id="763407.A0A162NKK1"/>
<evidence type="ECO:0000256" key="3">
    <source>
        <dbReference type="ARBA" id="ARBA00022723"/>
    </source>
</evidence>
<name>A0A162NKK1_PHYB8</name>
<evidence type="ECO:0000259" key="8">
    <source>
        <dbReference type="PROSITE" id="PS51183"/>
    </source>
</evidence>
<feature type="compositionally biased region" description="Polar residues" evidence="7">
    <location>
        <begin position="169"/>
        <end position="181"/>
    </location>
</feature>
<dbReference type="Gene3D" id="3.30.40.10">
    <property type="entry name" value="Zinc/RING finger domain, C3HC4 (zinc finger)"/>
    <property type="match status" value="1"/>
</dbReference>
<dbReference type="Proteomes" id="UP000077315">
    <property type="component" value="Unassembled WGS sequence"/>
</dbReference>
<dbReference type="GO" id="GO:0008270">
    <property type="term" value="F:zinc ion binding"/>
    <property type="evidence" value="ECO:0007669"/>
    <property type="project" value="UniProtKB-KW"/>
</dbReference>
<dbReference type="Pfam" id="PF02373">
    <property type="entry name" value="JmjC"/>
    <property type="match status" value="1"/>
</dbReference>
<accession>A0A162NKK1</accession>
<dbReference type="SUPFAM" id="SSF51197">
    <property type="entry name" value="Clavaminate synthase-like"/>
    <property type="match status" value="1"/>
</dbReference>
<dbReference type="GeneID" id="29000172"/>
<dbReference type="GO" id="GO:0051864">
    <property type="term" value="F:histone H3K36 demethylase activity"/>
    <property type="evidence" value="ECO:0007669"/>
    <property type="project" value="TreeGrafter"/>
</dbReference>
<dbReference type="OrthoDB" id="9547406at2759"/>
<evidence type="ECO:0000259" key="10">
    <source>
        <dbReference type="PROSITE" id="PS51805"/>
    </source>
</evidence>
<feature type="compositionally biased region" description="Low complexity" evidence="7">
    <location>
        <begin position="190"/>
        <end position="203"/>
    </location>
</feature>
<dbReference type="PANTHER" id="PTHR10694:SF7">
    <property type="entry name" value="[HISTONE H3]-TRIMETHYL-L-LYSINE(9) DEMETHYLASE"/>
    <property type="match status" value="1"/>
</dbReference>
<keyword evidence="3" id="KW-0479">Metal-binding</keyword>
<evidence type="ECO:0000313" key="12">
    <source>
        <dbReference type="Proteomes" id="UP000077315"/>
    </source>
</evidence>
<feature type="compositionally biased region" description="Low complexity" evidence="7">
    <location>
        <begin position="478"/>
        <end position="497"/>
    </location>
</feature>
<feature type="compositionally biased region" description="Acidic residues" evidence="7">
    <location>
        <begin position="461"/>
        <end position="473"/>
    </location>
</feature>
<feature type="domain" description="PHD-type" evidence="10">
    <location>
        <begin position="534"/>
        <end position="649"/>
    </location>
</feature>
<dbReference type="EMBL" id="KV440978">
    <property type="protein sequence ID" value="OAD75078.1"/>
    <property type="molecule type" value="Genomic_DNA"/>
</dbReference>
<feature type="domain" description="JmjC" evidence="9">
    <location>
        <begin position="278"/>
        <end position="440"/>
    </location>
</feature>
<dbReference type="GO" id="GO:0005634">
    <property type="term" value="C:nucleus"/>
    <property type="evidence" value="ECO:0007669"/>
    <property type="project" value="TreeGrafter"/>
</dbReference>
<dbReference type="InterPro" id="IPR003349">
    <property type="entry name" value="JmjN"/>
</dbReference>
<dbReference type="RefSeq" id="XP_018293118.1">
    <property type="nucleotide sequence ID" value="XM_018439266.1"/>
</dbReference>
<dbReference type="CDD" id="cd15571">
    <property type="entry name" value="ePHD"/>
    <property type="match status" value="1"/>
</dbReference>
<comment type="similarity">
    <text evidence="1">Belongs to the JHDM3 histone demethylase family.</text>
</comment>
<dbReference type="PROSITE" id="PS51184">
    <property type="entry name" value="JMJC"/>
    <property type="match status" value="1"/>
</dbReference>
<gene>
    <name evidence="11" type="ORF">PHYBLDRAFT_186637</name>
</gene>